<evidence type="ECO:0000313" key="2">
    <source>
        <dbReference type="Proteomes" id="UP000284842"/>
    </source>
</evidence>
<dbReference type="Proteomes" id="UP000284842">
    <property type="component" value="Unassembled WGS sequence"/>
</dbReference>
<feature type="non-terminal residue" evidence="1">
    <location>
        <position position="253"/>
    </location>
</feature>
<sequence>MAAQLLTLNDVTVRAAVCVHSPLSYVSLAFARNFDPACCPDDVIPFRLRLAPGAFSGVHYFHVLERSFDFDVRLGCLLVRRLLSYFPYLVFANVCGPSLQRLCAVCDFQRCVCVNHDCHDRMLLPSSACVRPITSSLNRLPSALQTINDNHITRDTFAVMTCDTFASISSDTIASMSMPLSTPASFSSSPALSTQTYLPVSSDPSSALALLLTDFSAPLSIHNPFSSSVHGLRDLCLAHGLRLPIDCDLKTYR</sequence>
<accession>A0A409VQC0</accession>
<dbReference type="AlphaFoldDB" id="A0A409VQC0"/>
<dbReference type="InParanoid" id="A0A409VQC0"/>
<organism evidence="1 2">
    <name type="scientific">Panaeolus cyanescens</name>
    <dbReference type="NCBI Taxonomy" id="181874"/>
    <lineage>
        <taxon>Eukaryota</taxon>
        <taxon>Fungi</taxon>
        <taxon>Dikarya</taxon>
        <taxon>Basidiomycota</taxon>
        <taxon>Agaricomycotina</taxon>
        <taxon>Agaricomycetes</taxon>
        <taxon>Agaricomycetidae</taxon>
        <taxon>Agaricales</taxon>
        <taxon>Agaricineae</taxon>
        <taxon>Galeropsidaceae</taxon>
        <taxon>Panaeolus</taxon>
    </lineage>
</organism>
<keyword evidence="2" id="KW-1185">Reference proteome</keyword>
<dbReference type="EMBL" id="NHTK01006007">
    <property type="protein sequence ID" value="PPQ68471.1"/>
    <property type="molecule type" value="Genomic_DNA"/>
</dbReference>
<reference evidence="1 2" key="1">
    <citation type="journal article" date="2018" name="Evol. Lett.">
        <title>Horizontal gene cluster transfer increased hallucinogenic mushroom diversity.</title>
        <authorList>
            <person name="Reynolds H.T."/>
            <person name="Vijayakumar V."/>
            <person name="Gluck-Thaler E."/>
            <person name="Korotkin H.B."/>
            <person name="Matheny P.B."/>
            <person name="Slot J.C."/>
        </authorList>
    </citation>
    <scope>NUCLEOTIDE SEQUENCE [LARGE SCALE GENOMIC DNA]</scope>
    <source>
        <strain evidence="1 2">2629</strain>
    </source>
</reference>
<name>A0A409VQC0_9AGAR</name>
<comment type="caution">
    <text evidence="1">The sequence shown here is derived from an EMBL/GenBank/DDBJ whole genome shotgun (WGS) entry which is preliminary data.</text>
</comment>
<protein>
    <submittedName>
        <fullName evidence="1">Uncharacterized protein</fullName>
    </submittedName>
</protein>
<gene>
    <name evidence="1" type="ORF">CVT24_005568</name>
</gene>
<proteinExistence type="predicted"/>
<evidence type="ECO:0000313" key="1">
    <source>
        <dbReference type="EMBL" id="PPQ68471.1"/>
    </source>
</evidence>